<comment type="cofactor">
    <cofactor evidence="2 10">
        <name>Mg(2+)</name>
        <dbReference type="ChEBI" id="CHEBI:18420"/>
    </cofactor>
</comment>
<feature type="binding site" evidence="10">
    <location>
        <position position="16"/>
    </location>
    <ligand>
        <name>Mg(2+)</name>
        <dbReference type="ChEBI" id="CHEBI:18420"/>
    </ligand>
</feature>
<evidence type="ECO:0000256" key="6">
    <source>
        <dbReference type="ARBA" id="ARBA00022723"/>
    </source>
</evidence>
<dbReference type="Pfam" id="PF00702">
    <property type="entry name" value="Hydrolase"/>
    <property type="match status" value="1"/>
</dbReference>
<dbReference type="NCBIfam" id="TIGR01549">
    <property type="entry name" value="HAD-SF-IA-v1"/>
    <property type="match status" value="1"/>
</dbReference>
<dbReference type="EC" id="3.1.3.18" evidence="5 10"/>
<evidence type="ECO:0000256" key="1">
    <source>
        <dbReference type="ARBA" id="ARBA00000830"/>
    </source>
</evidence>
<keyword evidence="12" id="KW-1185">Reference proteome</keyword>
<dbReference type="InterPro" id="IPR050155">
    <property type="entry name" value="HAD-like_hydrolase_sf"/>
</dbReference>
<keyword evidence="8 10" id="KW-0460">Magnesium</keyword>
<dbReference type="GO" id="GO:0008967">
    <property type="term" value="F:phosphoglycolate phosphatase activity"/>
    <property type="evidence" value="ECO:0007669"/>
    <property type="project" value="UniProtKB-EC"/>
</dbReference>
<gene>
    <name evidence="11" type="primary">gph</name>
    <name evidence="11" type="ORF">ACFO0A_15230</name>
</gene>
<protein>
    <recommendedName>
        <fullName evidence="5 10">Phosphoglycolate phosphatase</fullName>
        <shortName evidence="10">PGP</shortName>
        <shortName evidence="10">PGPase</shortName>
        <ecNumber evidence="5 10">3.1.3.18</ecNumber>
    </recommendedName>
</protein>
<dbReference type="EMBL" id="JBHSDR010000008">
    <property type="protein sequence ID" value="MFC4296407.1"/>
    <property type="molecule type" value="Genomic_DNA"/>
</dbReference>
<evidence type="ECO:0000256" key="5">
    <source>
        <dbReference type="ARBA" id="ARBA00013078"/>
    </source>
</evidence>
<dbReference type="SFLD" id="SFLDG01129">
    <property type="entry name" value="C1.5:_HAD__Beta-PGM__Phosphata"/>
    <property type="match status" value="1"/>
</dbReference>
<keyword evidence="9 10" id="KW-0119">Carbohydrate metabolism</keyword>
<evidence type="ECO:0000313" key="11">
    <source>
        <dbReference type="EMBL" id="MFC4296407.1"/>
    </source>
</evidence>
<dbReference type="InterPro" id="IPR037512">
    <property type="entry name" value="PGPase_prok"/>
</dbReference>
<dbReference type="Gene3D" id="3.40.50.1000">
    <property type="entry name" value="HAD superfamily/HAD-like"/>
    <property type="match status" value="1"/>
</dbReference>
<evidence type="ECO:0000256" key="2">
    <source>
        <dbReference type="ARBA" id="ARBA00001946"/>
    </source>
</evidence>
<reference evidence="12" key="1">
    <citation type="journal article" date="2019" name="Int. J. Syst. Evol. Microbiol.">
        <title>The Global Catalogue of Microorganisms (GCM) 10K type strain sequencing project: providing services to taxonomists for standard genome sequencing and annotation.</title>
        <authorList>
            <consortium name="The Broad Institute Genomics Platform"/>
            <consortium name="The Broad Institute Genome Sequencing Center for Infectious Disease"/>
            <person name="Wu L."/>
            <person name="Ma J."/>
        </authorList>
    </citation>
    <scope>NUCLEOTIDE SEQUENCE [LARGE SCALE GENOMIC DNA]</scope>
    <source>
        <strain evidence="12">CGMCC 1.12989</strain>
    </source>
</reference>
<evidence type="ECO:0000256" key="10">
    <source>
        <dbReference type="HAMAP-Rule" id="MF_00495"/>
    </source>
</evidence>
<dbReference type="RefSeq" id="WP_379540014.1">
    <property type="nucleotide sequence ID" value="NZ_JBHSDR010000008.1"/>
</dbReference>
<keyword evidence="7 10" id="KW-0378">Hydrolase</keyword>
<evidence type="ECO:0000256" key="7">
    <source>
        <dbReference type="ARBA" id="ARBA00022801"/>
    </source>
</evidence>
<comment type="caution">
    <text evidence="11">The sequence shown here is derived from an EMBL/GenBank/DDBJ whole genome shotgun (WGS) entry which is preliminary data.</text>
</comment>
<accession>A0ABV8RU80</accession>
<feature type="binding site" evidence="10">
    <location>
        <position position="14"/>
    </location>
    <ligand>
        <name>Mg(2+)</name>
        <dbReference type="ChEBI" id="CHEBI:18420"/>
    </ligand>
</feature>
<feature type="binding site" evidence="10">
    <location>
        <position position="173"/>
    </location>
    <ligand>
        <name>Mg(2+)</name>
        <dbReference type="ChEBI" id="CHEBI:18420"/>
    </ligand>
</feature>
<evidence type="ECO:0000256" key="8">
    <source>
        <dbReference type="ARBA" id="ARBA00022842"/>
    </source>
</evidence>
<dbReference type="Proteomes" id="UP001595828">
    <property type="component" value="Unassembled WGS sequence"/>
</dbReference>
<dbReference type="PRINTS" id="PR00413">
    <property type="entry name" value="HADHALOGNASE"/>
</dbReference>
<dbReference type="NCBIfam" id="TIGR01449">
    <property type="entry name" value="PGP_bact"/>
    <property type="match status" value="1"/>
</dbReference>
<comment type="similarity">
    <text evidence="4 10">Belongs to the HAD-like hydrolase superfamily. CbbY/CbbZ/Gph/YieH family.</text>
</comment>
<keyword evidence="6 10" id="KW-0479">Metal-binding</keyword>
<evidence type="ECO:0000256" key="4">
    <source>
        <dbReference type="ARBA" id="ARBA00006171"/>
    </source>
</evidence>
<dbReference type="Gene3D" id="1.10.150.240">
    <property type="entry name" value="Putative phosphatase, domain 2"/>
    <property type="match status" value="1"/>
</dbReference>
<proteinExistence type="inferred from homology"/>
<dbReference type="InterPro" id="IPR036412">
    <property type="entry name" value="HAD-like_sf"/>
</dbReference>
<dbReference type="InterPro" id="IPR023214">
    <property type="entry name" value="HAD_sf"/>
</dbReference>
<dbReference type="PANTHER" id="PTHR43434:SF1">
    <property type="entry name" value="PHOSPHOGLYCOLATE PHOSPHATASE"/>
    <property type="match status" value="1"/>
</dbReference>
<evidence type="ECO:0000256" key="9">
    <source>
        <dbReference type="ARBA" id="ARBA00023277"/>
    </source>
</evidence>
<comment type="catalytic activity">
    <reaction evidence="1 10">
        <text>2-phosphoglycolate + H2O = glycolate + phosphate</text>
        <dbReference type="Rhea" id="RHEA:14369"/>
        <dbReference type="ChEBI" id="CHEBI:15377"/>
        <dbReference type="ChEBI" id="CHEBI:29805"/>
        <dbReference type="ChEBI" id="CHEBI:43474"/>
        <dbReference type="ChEBI" id="CHEBI:58033"/>
        <dbReference type="EC" id="3.1.3.18"/>
    </reaction>
</comment>
<evidence type="ECO:0000313" key="12">
    <source>
        <dbReference type="Proteomes" id="UP001595828"/>
    </source>
</evidence>
<name>A0ABV8RU80_9SPHN</name>
<evidence type="ECO:0000256" key="3">
    <source>
        <dbReference type="ARBA" id="ARBA00004818"/>
    </source>
</evidence>
<organism evidence="11 12">
    <name type="scientific">Novosphingobium tardum</name>
    <dbReference type="NCBI Taxonomy" id="1538021"/>
    <lineage>
        <taxon>Bacteria</taxon>
        <taxon>Pseudomonadati</taxon>
        <taxon>Pseudomonadota</taxon>
        <taxon>Alphaproteobacteria</taxon>
        <taxon>Sphingomonadales</taxon>
        <taxon>Sphingomonadaceae</taxon>
        <taxon>Novosphingobium</taxon>
    </lineage>
</organism>
<dbReference type="PANTHER" id="PTHR43434">
    <property type="entry name" value="PHOSPHOGLYCOLATE PHOSPHATASE"/>
    <property type="match status" value="1"/>
</dbReference>
<dbReference type="SFLD" id="SFLDS00003">
    <property type="entry name" value="Haloacid_Dehalogenase"/>
    <property type="match status" value="1"/>
</dbReference>
<feature type="active site" description="Nucleophile" evidence="10">
    <location>
        <position position="14"/>
    </location>
</feature>
<dbReference type="InterPro" id="IPR023198">
    <property type="entry name" value="PGP-like_dom2"/>
</dbReference>
<dbReference type="HAMAP" id="MF_00495">
    <property type="entry name" value="GPH_hydrolase_bact"/>
    <property type="match status" value="1"/>
</dbReference>
<comment type="pathway">
    <text evidence="3 10">Organic acid metabolism; glycolate biosynthesis; glycolate from 2-phosphoglycolate: step 1/1.</text>
</comment>
<dbReference type="SUPFAM" id="SSF56784">
    <property type="entry name" value="HAD-like"/>
    <property type="match status" value="1"/>
</dbReference>
<dbReference type="InterPro" id="IPR006439">
    <property type="entry name" value="HAD-SF_hydro_IA"/>
</dbReference>
<comment type="function">
    <text evidence="10">Specifically catalyzes the dephosphorylation of 2-phosphoglycolate. Is involved in the dissimilation of the intracellular 2-phosphoglycolate formed during the DNA repair of 3'-phosphoglycolate ends, a major class of DNA lesions induced by oxidative stress.</text>
</comment>
<sequence length="222" mass="22945">MREERLRFRTVVFDLDGTLADSSPDLAAALNVALARLGRAPQPLAEVRTMIGYGARAMLRRGLEVTGGADDALMAAGFRVLIDHYTAHICDATQPYAGVDDALTALADQGIALAVCTNKPRGLAVQLIGALGWAKRFAAVIGGDSLPVAKPDPAPLHLAIERAGGGPAAMVGDSIIDIRTAIAAGVHSVAVSFGFADRPADELGADRVIDSFAGLIPALAEL</sequence>